<dbReference type="Pfam" id="PF10091">
    <property type="entry name" value="Glycoamylase"/>
    <property type="match status" value="1"/>
</dbReference>
<dbReference type="EMBL" id="FNUT01000013">
    <property type="protein sequence ID" value="SEG67728.1"/>
    <property type="molecule type" value="Genomic_DNA"/>
</dbReference>
<evidence type="ECO:0000313" key="3">
    <source>
        <dbReference type="Proteomes" id="UP000236731"/>
    </source>
</evidence>
<dbReference type="Gene3D" id="2.60.40.10">
    <property type="entry name" value="Immunoglobulins"/>
    <property type="match status" value="1"/>
</dbReference>
<dbReference type="AlphaFoldDB" id="A0A1H6C468"/>
<dbReference type="Gene3D" id="1.50.10.140">
    <property type="match status" value="1"/>
</dbReference>
<reference evidence="3" key="1">
    <citation type="submission" date="2016-10" db="EMBL/GenBank/DDBJ databases">
        <authorList>
            <person name="Varghese N."/>
            <person name="Submissions S."/>
        </authorList>
    </citation>
    <scope>NUCLEOTIDE SEQUENCE [LARGE SCALE GENOMIC DNA]</scope>
    <source>
        <strain evidence="3">DSM 22361</strain>
    </source>
</reference>
<sequence length="771" mass="87668">MEFLQCPCNVRNNFIALTVLHSKNIVFSFKIAYFRGKFDGMQRKLIAFLICCCFLTIAKAESYPEVVFDNSLVKGSYARSTVNYSGKSWVENVQKSLLVSDTLFFTPGNALSLRYISATDGDWEVLVKYSRQKFHYRVSLDDVLSMKIFVASGHTKAEMLPSIAIQQGDNQSVSIRLADFVEDFNHSNWLSVKIPVKEFAGINIDDVISGIVLRQHQTGKSTHQLFLDQIEFLPSAYPTTSLTSPAVLTKATAYGKHIDLQWQVPLTPSIRYVKIYRSEDNKEFKAVAIRPTYMLSCLDYIPVLDKKYYYKIAWVDYNYRESPFSEVREVTPVEIGEDGLLDLIQLSNINYFVENYDINSGMYMPFRMKDKAPVSIRETGGAILSLLVGVEKGFVSKPLFMSRLKRIVGFLEKAQNNKGFFPTYFDGRKGLPIYLDGQPRYDIVATTSLIEALLVTRQYLSGDAAEENKLRGDITKLWERLDWQGIAYQSDPLVLRSAIDMVDEYVNHEPLVGINVGLNAYMLAIASTKSRLPAEAFANALEYRFERPRGMNRNSLRRLGMNAAGNVADSVQAMLQGGYPELKVEGRDSVYKVSAAADTMMYGLELPFGAFSGSLLEMYRPFNTINPDLAKLKKYDLKDILNRYTQMVKRRDNEIGVGTTNGDIWGFYQHRDTVGSFRVNPAISIASIFLEPTKAERSLKAIYNQYGESIFTEYGFRAWMDLRTDDVSDEYLAYNQSNLVVLLENARSGLIWRLYQAIPEIQSAEQRIFKK</sequence>
<keyword evidence="3" id="KW-1185">Reference proteome</keyword>
<dbReference type="Proteomes" id="UP000236731">
    <property type="component" value="Unassembled WGS sequence"/>
</dbReference>
<dbReference type="InterPro" id="IPR019282">
    <property type="entry name" value="Glycoamylase-like_cons_dom"/>
</dbReference>
<gene>
    <name evidence="2" type="ORF">SAMN05421877_11334</name>
</gene>
<evidence type="ECO:0000259" key="1">
    <source>
        <dbReference type="Pfam" id="PF10091"/>
    </source>
</evidence>
<evidence type="ECO:0000313" key="2">
    <source>
        <dbReference type="EMBL" id="SEG67728.1"/>
    </source>
</evidence>
<protein>
    <recommendedName>
        <fullName evidence="1">Glycoamylase-like domain-containing protein</fullName>
    </recommendedName>
</protein>
<name>A0A1H6C468_9SPHI</name>
<organism evidence="2 3">
    <name type="scientific">Sphingobacterium lactis</name>
    <dbReference type="NCBI Taxonomy" id="797291"/>
    <lineage>
        <taxon>Bacteria</taxon>
        <taxon>Pseudomonadati</taxon>
        <taxon>Bacteroidota</taxon>
        <taxon>Sphingobacteriia</taxon>
        <taxon>Sphingobacteriales</taxon>
        <taxon>Sphingobacteriaceae</taxon>
        <taxon>Sphingobacterium</taxon>
    </lineage>
</organism>
<proteinExistence type="predicted"/>
<feature type="domain" description="Glycoamylase-like" evidence="1">
    <location>
        <begin position="676"/>
        <end position="758"/>
    </location>
</feature>
<dbReference type="InterPro" id="IPR013783">
    <property type="entry name" value="Ig-like_fold"/>
</dbReference>
<accession>A0A1H6C468</accession>